<reference evidence="2" key="2">
    <citation type="submission" date="2009-11" db="EMBL/GenBank/DDBJ databases">
        <title>The Genome Sequence of Allomyces macrogynus strain ATCC 38327.</title>
        <authorList>
            <consortium name="The Broad Institute Genome Sequencing Platform"/>
            <person name="Russ C."/>
            <person name="Cuomo C."/>
            <person name="Shea T."/>
            <person name="Young S.K."/>
            <person name="Zeng Q."/>
            <person name="Koehrsen M."/>
            <person name="Haas B."/>
            <person name="Borodovsky M."/>
            <person name="Guigo R."/>
            <person name="Alvarado L."/>
            <person name="Berlin A."/>
            <person name="Borenstein D."/>
            <person name="Chen Z."/>
            <person name="Engels R."/>
            <person name="Freedman E."/>
            <person name="Gellesch M."/>
            <person name="Goldberg J."/>
            <person name="Griggs A."/>
            <person name="Gujja S."/>
            <person name="Heiman D."/>
            <person name="Hepburn T."/>
            <person name="Howarth C."/>
            <person name="Jen D."/>
            <person name="Larson L."/>
            <person name="Lewis B."/>
            <person name="Mehta T."/>
            <person name="Park D."/>
            <person name="Pearson M."/>
            <person name="Roberts A."/>
            <person name="Saif S."/>
            <person name="Shenoy N."/>
            <person name="Sisk P."/>
            <person name="Stolte C."/>
            <person name="Sykes S."/>
            <person name="Walk T."/>
            <person name="White J."/>
            <person name="Yandava C."/>
            <person name="Burger G."/>
            <person name="Gray M.W."/>
            <person name="Holland P.W.H."/>
            <person name="King N."/>
            <person name="Lang F.B.F."/>
            <person name="Roger A.J."/>
            <person name="Ruiz-Trillo I."/>
            <person name="Lander E."/>
            <person name="Nusbaum C."/>
        </authorList>
    </citation>
    <scope>NUCLEOTIDE SEQUENCE [LARGE SCALE GENOMIC DNA]</scope>
    <source>
        <strain evidence="2">ATCC 38327</strain>
    </source>
</reference>
<sequence>MPIESAGCQFKSKLEEYVKIPEHHGLLSKPEYTIIEAAGGQAGPFGCRLVLAAPEARYVFEVPTVHSKKKSAELAVAEIAMRALNLVGGTPRAPAAAVGPRPAAVPPAVMHVPARIPSPAVPAPAAPAVPAAHAATPPPVANVQYTLAEIGR</sequence>
<organism evidence="1 2">
    <name type="scientific">Allomyces macrogynus (strain ATCC 38327)</name>
    <name type="common">Allomyces javanicus var. macrogynus</name>
    <dbReference type="NCBI Taxonomy" id="578462"/>
    <lineage>
        <taxon>Eukaryota</taxon>
        <taxon>Fungi</taxon>
        <taxon>Fungi incertae sedis</taxon>
        <taxon>Blastocladiomycota</taxon>
        <taxon>Blastocladiomycetes</taxon>
        <taxon>Blastocladiales</taxon>
        <taxon>Blastocladiaceae</taxon>
        <taxon>Allomyces</taxon>
    </lineage>
</organism>
<dbReference type="EMBL" id="GG745333">
    <property type="protein sequence ID" value="KNE58338.1"/>
    <property type="molecule type" value="Genomic_DNA"/>
</dbReference>
<evidence type="ECO:0008006" key="3">
    <source>
        <dbReference type="Google" id="ProtNLM"/>
    </source>
</evidence>
<dbReference type="Proteomes" id="UP000054350">
    <property type="component" value="Unassembled WGS sequence"/>
</dbReference>
<dbReference type="VEuPathDB" id="FungiDB:AMAG_18226"/>
<gene>
    <name evidence="1" type="ORF">AMAG_18226</name>
</gene>
<accession>A0A0L0S6V2</accession>
<proteinExistence type="predicted"/>
<name>A0A0L0S6V2_ALLM3</name>
<dbReference type="Gene3D" id="3.30.160.20">
    <property type="match status" value="1"/>
</dbReference>
<evidence type="ECO:0000313" key="2">
    <source>
        <dbReference type="Proteomes" id="UP000054350"/>
    </source>
</evidence>
<protein>
    <recommendedName>
        <fullName evidence="3">DRBM domain-containing protein</fullName>
    </recommendedName>
</protein>
<dbReference type="AlphaFoldDB" id="A0A0L0S6V2"/>
<evidence type="ECO:0000313" key="1">
    <source>
        <dbReference type="EMBL" id="KNE58338.1"/>
    </source>
</evidence>
<keyword evidence="2" id="KW-1185">Reference proteome</keyword>
<reference evidence="1 2" key="1">
    <citation type="submission" date="2009-11" db="EMBL/GenBank/DDBJ databases">
        <title>Annotation of Allomyces macrogynus ATCC 38327.</title>
        <authorList>
            <consortium name="The Broad Institute Genome Sequencing Platform"/>
            <person name="Russ C."/>
            <person name="Cuomo C."/>
            <person name="Burger G."/>
            <person name="Gray M.W."/>
            <person name="Holland P.W.H."/>
            <person name="King N."/>
            <person name="Lang F.B.F."/>
            <person name="Roger A.J."/>
            <person name="Ruiz-Trillo I."/>
            <person name="Young S.K."/>
            <person name="Zeng Q."/>
            <person name="Gargeya S."/>
            <person name="Fitzgerald M."/>
            <person name="Haas B."/>
            <person name="Abouelleil A."/>
            <person name="Alvarado L."/>
            <person name="Arachchi H.M."/>
            <person name="Berlin A."/>
            <person name="Chapman S.B."/>
            <person name="Gearin G."/>
            <person name="Goldberg J."/>
            <person name="Griggs A."/>
            <person name="Gujja S."/>
            <person name="Hansen M."/>
            <person name="Heiman D."/>
            <person name="Howarth C."/>
            <person name="Larimer J."/>
            <person name="Lui A."/>
            <person name="MacDonald P.J.P."/>
            <person name="McCowen C."/>
            <person name="Montmayeur A."/>
            <person name="Murphy C."/>
            <person name="Neiman D."/>
            <person name="Pearson M."/>
            <person name="Priest M."/>
            <person name="Roberts A."/>
            <person name="Saif S."/>
            <person name="Shea T."/>
            <person name="Sisk P."/>
            <person name="Stolte C."/>
            <person name="Sykes S."/>
            <person name="Wortman J."/>
            <person name="Nusbaum C."/>
            <person name="Birren B."/>
        </authorList>
    </citation>
    <scope>NUCLEOTIDE SEQUENCE [LARGE SCALE GENOMIC DNA]</scope>
    <source>
        <strain evidence="1 2">ATCC 38327</strain>
    </source>
</reference>